<evidence type="ECO:0000259" key="5">
    <source>
        <dbReference type="SMART" id="SM00829"/>
    </source>
</evidence>
<name>A0A7G5H712_9BACT</name>
<evidence type="ECO:0000256" key="1">
    <source>
        <dbReference type="ARBA" id="ARBA00022723"/>
    </source>
</evidence>
<dbReference type="EMBL" id="CP059732">
    <property type="protein sequence ID" value="QMW06904.1"/>
    <property type="molecule type" value="Genomic_DNA"/>
</dbReference>
<comment type="cofactor">
    <cofactor evidence="4">
        <name>Zn(2+)</name>
        <dbReference type="ChEBI" id="CHEBI:29105"/>
    </cofactor>
</comment>
<dbReference type="Proteomes" id="UP000515369">
    <property type="component" value="Chromosome"/>
</dbReference>
<protein>
    <submittedName>
        <fullName evidence="6">Alcohol dehydrogenase catalytic domain-containing protein</fullName>
    </submittedName>
</protein>
<dbReference type="PROSITE" id="PS00059">
    <property type="entry name" value="ADH_ZINC"/>
    <property type="match status" value="1"/>
</dbReference>
<evidence type="ECO:0000256" key="3">
    <source>
        <dbReference type="ARBA" id="ARBA00023002"/>
    </source>
</evidence>
<proteinExistence type="inferred from homology"/>
<dbReference type="AlphaFoldDB" id="A0A7G5H712"/>
<dbReference type="KEGG" id="sfol:H3H32_09450"/>
<comment type="similarity">
    <text evidence="4">Belongs to the zinc-containing alcohol dehydrogenase family.</text>
</comment>
<dbReference type="PANTHER" id="PTHR43401:SF2">
    <property type="entry name" value="L-THREONINE 3-DEHYDROGENASE"/>
    <property type="match status" value="1"/>
</dbReference>
<organism evidence="6 7">
    <name type="scientific">Spirosoma foliorum</name>
    <dbReference type="NCBI Taxonomy" id="2710596"/>
    <lineage>
        <taxon>Bacteria</taxon>
        <taxon>Pseudomonadati</taxon>
        <taxon>Bacteroidota</taxon>
        <taxon>Cytophagia</taxon>
        <taxon>Cytophagales</taxon>
        <taxon>Cytophagaceae</taxon>
        <taxon>Spirosoma</taxon>
    </lineage>
</organism>
<keyword evidence="3" id="KW-0560">Oxidoreductase</keyword>
<dbReference type="SUPFAM" id="SSF50129">
    <property type="entry name" value="GroES-like"/>
    <property type="match status" value="1"/>
</dbReference>
<dbReference type="GO" id="GO:0016616">
    <property type="term" value="F:oxidoreductase activity, acting on the CH-OH group of donors, NAD or NADP as acceptor"/>
    <property type="evidence" value="ECO:0007669"/>
    <property type="project" value="UniProtKB-ARBA"/>
</dbReference>
<dbReference type="SMART" id="SM00829">
    <property type="entry name" value="PKS_ER"/>
    <property type="match status" value="1"/>
</dbReference>
<dbReference type="Gene3D" id="3.90.180.10">
    <property type="entry name" value="Medium-chain alcohol dehydrogenases, catalytic domain"/>
    <property type="match status" value="1"/>
</dbReference>
<keyword evidence="2 4" id="KW-0862">Zinc</keyword>
<dbReference type="PANTHER" id="PTHR43401">
    <property type="entry name" value="L-THREONINE 3-DEHYDROGENASE"/>
    <property type="match status" value="1"/>
</dbReference>
<keyword evidence="1 4" id="KW-0479">Metal-binding</keyword>
<dbReference type="InterPro" id="IPR013154">
    <property type="entry name" value="ADH-like_N"/>
</dbReference>
<dbReference type="InterPro" id="IPR050129">
    <property type="entry name" value="Zn_alcohol_dh"/>
</dbReference>
<keyword evidence="7" id="KW-1185">Reference proteome</keyword>
<evidence type="ECO:0000313" key="6">
    <source>
        <dbReference type="EMBL" id="QMW06904.1"/>
    </source>
</evidence>
<dbReference type="InterPro" id="IPR011032">
    <property type="entry name" value="GroES-like_sf"/>
</dbReference>
<gene>
    <name evidence="6" type="ORF">H3H32_09450</name>
</gene>
<evidence type="ECO:0000313" key="7">
    <source>
        <dbReference type="Proteomes" id="UP000515369"/>
    </source>
</evidence>
<dbReference type="Pfam" id="PF08240">
    <property type="entry name" value="ADH_N"/>
    <property type="match status" value="1"/>
</dbReference>
<dbReference type="InterPro" id="IPR020843">
    <property type="entry name" value="ER"/>
</dbReference>
<dbReference type="InterPro" id="IPR013149">
    <property type="entry name" value="ADH-like_C"/>
</dbReference>
<dbReference type="SUPFAM" id="SSF51735">
    <property type="entry name" value="NAD(P)-binding Rossmann-fold domains"/>
    <property type="match status" value="1"/>
</dbReference>
<dbReference type="PROSITE" id="PS00065">
    <property type="entry name" value="D_2_HYDROXYACID_DH_1"/>
    <property type="match status" value="1"/>
</dbReference>
<dbReference type="InterPro" id="IPR002328">
    <property type="entry name" value="ADH_Zn_CS"/>
</dbReference>
<dbReference type="InterPro" id="IPR029752">
    <property type="entry name" value="D-isomer_DH_CS1"/>
</dbReference>
<dbReference type="Gene3D" id="3.40.50.720">
    <property type="entry name" value="NAD(P)-binding Rossmann-like Domain"/>
    <property type="match status" value="1"/>
</dbReference>
<reference evidence="6 7" key="1">
    <citation type="submission" date="2020-07" db="EMBL/GenBank/DDBJ databases">
        <title>Spirosoma foliorum sp. nov., isolated from the leaves on the Nejang mountain Korea, Republic of.</title>
        <authorList>
            <person name="Ho H."/>
            <person name="Lee Y.-J."/>
            <person name="Nurcahyanto D.-A."/>
            <person name="Kim S.-G."/>
        </authorList>
    </citation>
    <scope>NUCLEOTIDE SEQUENCE [LARGE SCALE GENOMIC DNA]</scope>
    <source>
        <strain evidence="6 7">PL0136</strain>
    </source>
</reference>
<evidence type="ECO:0000256" key="4">
    <source>
        <dbReference type="RuleBase" id="RU361277"/>
    </source>
</evidence>
<sequence>MKAGVLTAVRSIEHQQCPIPVPGTGEVRIKMKSVGICGSDVSIFQGHRPDLTFPLIIGHEGIGHVDKLGNGVNQLKLGDRVVIEPNYPCGHCDYCWQGRSNICVNKRIIGVLETGCFAECAVVPAQFAWPIPASISDEDAVVIEPTAVALHTIYSSPARPGDAVAVVGLGAIGLLVVHLAQKMGYTVLAYDRVQEKVDLAADFGAIPVPADADTAQIAAIWKEARVHTVFECAGAAPAFTMAVEAAPRGAYVVVAGLSDKPSAIAEFGMTRQGISIITSIIYQHPVDFRRTIGLIESGFIQPGRIISARESFDNLASALEMACTGQHSKILLEI</sequence>
<dbReference type="GO" id="GO:0008270">
    <property type="term" value="F:zinc ion binding"/>
    <property type="evidence" value="ECO:0007669"/>
    <property type="project" value="InterPro"/>
</dbReference>
<feature type="domain" description="Enoyl reductase (ER)" evidence="5">
    <location>
        <begin position="7"/>
        <end position="332"/>
    </location>
</feature>
<accession>A0A7G5H712</accession>
<evidence type="ECO:0000256" key="2">
    <source>
        <dbReference type="ARBA" id="ARBA00022833"/>
    </source>
</evidence>
<dbReference type="InterPro" id="IPR036291">
    <property type="entry name" value="NAD(P)-bd_dom_sf"/>
</dbReference>
<dbReference type="Pfam" id="PF00107">
    <property type="entry name" value="ADH_zinc_N"/>
    <property type="match status" value="1"/>
</dbReference>